<dbReference type="PROSITE" id="PS00189">
    <property type="entry name" value="LIPOYL"/>
    <property type="match status" value="1"/>
</dbReference>
<dbReference type="FunFam" id="3.30.559.10:FF:000007">
    <property type="entry name" value="Dihydrolipoamide acetyltransferase component of pyruvate dehydrogenase complex"/>
    <property type="match status" value="1"/>
</dbReference>
<dbReference type="AlphaFoldDB" id="A0A1G8JS32"/>
<comment type="caution">
    <text evidence="10">The sequence shown here is derived from an EMBL/GenBank/DDBJ whole genome shotgun (WGS) entry which is preliminary data.</text>
</comment>
<feature type="domain" description="Lipoyl-binding" evidence="8">
    <location>
        <begin position="2"/>
        <end position="77"/>
    </location>
</feature>
<dbReference type="InterPro" id="IPR036625">
    <property type="entry name" value="E3-bd_dom_sf"/>
</dbReference>
<dbReference type="Pfam" id="PF00364">
    <property type="entry name" value="Biotin_lipoyl"/>
    <property type="match status" value="1"/>
</dbReference>
<dbReference type="EMBL" id="PNHE01000027">
    <property type="protein sequence ID" value="PMC58064.1"/>
    <property type="molecule type" value="Genomic_DNA"/>
</dbReference>
<comment type="cofactor">
    <cofactor evidence="1 6">
        <name>(R)-lipoate</name>
        <dbReference type="ChEBI" id="CHEBI:83088"/>
    </cofactor>
</comment>
<dbReference type="InterPro" id="IPR001078">
    <property type="entry name" value="2-oxoacid_DH_actylTfrase"/>
</dbReference>
<evidence type="ECO:0000256" key="5">
    <source>
        <dbReference type="ARBA" id="ARBA00023315"/>
    </source>
</evidence>
<dbReference type="SUPFAM" id="SSF51230">
    <property type="entry name" value="Single hybrid motif"/>
    <property type="match status" value="1"/>
</dbReference>
<dbReference type="SUPFAM" id="SSF52777">
    <property type="entry name" value="CoA-dependent acyltransferases"/>
    <property type="match status" value="1"/>
</dbReference>
<keyword evidence="4 6" id="KW-0450">Lipoyl</keyword>
<evidence type="ECO:0000313" key="11">
    <source>
        <dbReference type="Proteomes" id="UP000235682"/>
    </source>
</evidence>
<feature type="compositionally biased region" description="Acidic residues" evidence="7">
    <location>
        <begin position="83"/>
        <end position="97"/>
    </location>
</feature>
<feature type="compositionally biased region" description="Low complexity" evidence="7">
    <location>
        <begin position="182"/>
        <end position="204"/>
    </location>
</feature>
<dbReference type="Gene3D" id="4.10.320.10">
    <property type="entry name" value="E3-binding domain"/>
    <property type="match status" value="1"/>
</dbReference>
<evidence type="ECO:0000256" key="1">
    <source>
        <dbReference type="ARBA" id="ARBA00001938"/>
    </source>
</evidence>
<dbReference type="GO" id="GO:0031405">
    <property type="term" value="F:lipoic acid binding"/>
    <property type="evidence" value="ECO:0007669"/>
    <property type="project" value="TreeGrafter"/>
</dbReference>
<dbReference type="InterPro" id="IPR023213">
    <property type="entry name" value="CAT-like_dom_sf"/>
</dbReference>
<dbReference type="GO" id="GO:0005737">
    <property type="term" value="C:cytoplasm"/>
    <property type="evidence" value="ECO:0007669"/>
    <property type="project" value="TreeGrafter"/>
</dbReference>
<evidence type="ECO:0000256" key="3">
    <source>
        <dbReference type="ARBA" id="ARBA00022679"/>
    </source>
</evidence>
<evidence type="ECO:0000256" key="2">
    <source>
        <dbReference type="ARBA" id="ARBA00007317"/>
    </source>
</evidence>
<keyword evidence="5 6" id="KW-0012">Acyltransferase</keyword>
<keyword evidence="11" id="KW-1185">Reference proteome</keyword>
<dbReference type="RefSeq" id="WP_092084366.1">
    <property type="nucleotide sequence ID" value="NZ_FNEL01000006.1"/>
</dbReference>
<dbReference type="InterPro" id="IPR004167">
    <property type="entry name" value="PSBD"/>
</dbReference>
<name>A0A1G8JS32_9LACT</name>
<dbReference type="Gene3D" id="3.30.559.10">
    <property type="entry name" value="Chloramphenicol acetyltransferase-like domain"/>
    <property type="match status" value="1"/>
</dbReference>
<dbReference type="OrthoDB" id="9805770at2"/>
<dbReference type="Gene3D" id="2.40.50.100">
    <property type="match status" value="1"/>
</dbReference>
<feature type="compositionally biased region" description="Low complexity" evidence="7">
    <location>
        <begin position="123"/>
        <end position="133"/>
    </location>
</feature>
<gene>
    <name evidence="10" type="ORF">CJ205_06375</name>
</gene>
<reference evidence="10 11" key="1">
    <citation type="submission" date="2017-09" db="EMBL/GenBank/DDBJ databases">
        <title>Bacterial strain isolated from the female urinary microbiota.</title>
        <authorList>
            <person name="Thomas-White K."/>
            <person name="Kumar N."/>
            <person name="Forster S."/>
            <person name="Putonti C."/>
            <person name="Lawley T."/>
            <person name="Wolfe A.J."/>
        </authorList>
    </citation>
    <scope>NUCLEOTIDE SEQUENCE [LARGE SCALE GENOMIC DNA]</scope>
    <source>
        <strain evidence="10 11">UMB0852</strain>
    </source>
</reference>
<dbReference type="Pfam" id="PF02817">
    <property type="entry name" value="E3_binding"/>
    <property type="match status" value="1"/>
</dbReference>
<proteinExistence type="inferred from homology"/>
<evidence type="ECO:0000259" key="9">
    <source>
        <dbReference type="PROSITE" id="PS51826"/>
    </source>
</evidence>
<feature type="region of interest" description="Disordered" evidence="7">
    <location>
        <begin position="79"/>
        <end position="137"/>
    </location>
</feature>
<protein>
    <recommendedName>
        <fullName evidence="6">Dihydrolipoamide acetyltransferase component of pyruvate dehydrogenase complex</fullName>
        <ecNumber evidence="6">2.3.1.-</ecNumber>
    </recommendedName>
</protein>
<evidence type="ECO:0000259" key="8">
    <source>
        <dbReference type="PROSITE" id="PS50968"/>
    </source>
</evidence>
<dbReference type="InterPro" id="IPR000089">
    <property type="entry name" value="Biotin_lipoyl"/>
</dbReference>
<dbReference type="PANTHER" id="PTHR43178">
    <property type="entry name" value="DIHYDROLIPOAMIDE ACETYLTRANSFERASE COMPONENT OF PYRUVATE DEHYDROGENASE COMPLEX"/>
    <property type="match status" value="1"/>
</dbReference>
<evidence type="ECO:0000256" key="7">
    <source>
        <dbReference type="SAM" id="MobiDB-lite"/>
    </source>
</evidence>
<dbReference type="Pfam" id="PF00198">
    <property type="entry name" value="2-oxoacid_dh"/>
    <property type="match status" value="1"/>
</dbReference>
<feature type="region of interest" description="Disordered" evidence="7">
    <location>
        <begin position="178"/>
        <end position="217"/>
    </location>
</feature>
<comment type="similarity">
    <text evidence="2 6">Belongs to the 2-oxoacid dehydrogenase family.</text>
</comment>
<organism evidence="10 11">
    <name type="scientific">Dolosicoccus paucivorans</name>
    <dbReference type="NCBI Taxonomy" id="84521"/>
    <lineage>
        <taxon>Bacteria</taxon>
        <taxon>Bacillati</taxon>
        <taxon>Bacillota</taxon>
        <taxon>Bacilli</taxon>
        <taxon>Lactobacillales</taxon>
        <taxon>Aerococcaceae</taxon>
        <taxon>Dolosicoccus</taxon>
    </lineage>
</organism>
<dbReference type="InterPro" id="IPR011053">
    <property type="entry name" value="Single_hybrid_motif"/>
</dbReference>
<dbReference type="GO" id="GO:0016407">
    <property type="term" value="F:acetyltransferase activity"/>
    <property type="evidence" value="ECO:0007669"/>
    <property type="project" value="TreeGrafter"/>
</dbReference>
<evidence type="ECO:0000313" key="10">
    <source>
        <dbReference type="EMBL" id="PMC58064.1"/>
    </source>
</evidence>
<dbReference type="CDD" id="cd06849">
    <property type="entry name" value="lipoyl_domain"/>
    <property type="match status" value="1"/>
</dbReference>
<dbReference type="InterPro" id="IPR050743">
    <property type="entry name" value="2-oxoacid_DH_E2_comp"/>
</dbReference>
<dbReference type="PROSITE" id="PS50968">
    <property type="entry name" value="BIOTINYL_LIPOYL"/>
    <property type="match status" value="1"/>
</dbReference>
<sequence length="444" mass="48179">MAYKFRLPDIGEGIHEGEIVKWDVEEGQEVQEDDTLVEIQNDKSVEEIPSPVTGKVLKIHFAEGEVAHVGDVLVEIDAPGYEGNDEEDEAPAQEEVAEEKTEAVESTPESPTGKEVELEESSESASQAKKAVATNNSTGRVLAMPSVRKYARDKGVDITQVTPTGKGGRVLREDIDNYDPNAAPATEAAQEGATPEATPAAAQPYVSAQPEAEVREPMSGMRKAISKAMVNSVHTAPHVTLFDEVEVSALWNHRNKFKTIAAERDTKLTFLPYVVKALVATVKKFPILNASIDDSTQEIVLKNYYNIGIATDTERGLFVPTVKDANAKSMFAIADEISEKAALAHEGKLSASDMSHGTISISNIGSARGQWFTPIINHPEVAILGVGTINKEPIVNEDDEIVVGRMMKLSLSFDHRIVDGATAQLAMNELKRLLNDPELLLMEG</sequence>
<dbReference type="Proteomes" id="UP000235682">
    <property type="component" value="Unassembled WGS sequence"/>
</dbReference>
<dbReference type="PROSITE" id="PS51826">
    <property type="entry name" value="PSBD"/>
    <property type="match status" value="1"/>
</dbReference>
<dbReference type="PANTHER" id="PTHR43178:SF5">
    <property type="entry name" value="LIPOAMIDE ACYLTRANSFERASE COMPONENT OF BRANCHED-CHAIN ALPHA-KETO ACID DEHYDROGENASE COMPLEX, MITOCHONDRIAL"/>
    <property type="match status" value="1"/>
</dbReference>
<evidence type="ECO:0000256" key="6">
    <source>
        <dbReference type="RuleBase" id="RU003423"/>
    </source>
</evidence>
<dbReference type="InterPro" id="IPR003016">
    <property type="entry name" value="2-oxoA_DH_lipoyl-BS"/>
</dbReference>
<dbReference type="EC" id="2.3.1.-" evidence="6"/>
<keyword evidence="3 6" id="KW-0808">Transferase</keyword>
<feature type="domain" description="Peripheral subunit-binding (PSBD)" evidence="9">
    <location>
        <begin position="142"/>
        <end position="179"/>
    </location>
</feature>
<dbReference type="STRING" id="84521.SAMN04487994_100646"/>
<dbReference type="SUPFAM" id="SSF47005">
    <property type="entry name" value="Peripheral subunit-binding domain of 2-oxo acid dehydrogenase complex"/>
    <property type="match status" value="1"/>
</dbReference>
<evidence type="ECO:0000256" key="4">
    <source>
        <dbReference type="ARBA" id="ARBA00022823"/>
    </source>
</evidence>
<accession>A0A1G8JS32</accession>